<dbReference type="Proteomes" id="UP001528920">
    <property type="component" value="Unassembled WGS sequence"/>
</dbReference>
<accession>A0ABT5VUN8</accession>
<sequence>METACTENEQKTEKMKQTVYDELRTVEKENFNTILELRAGYDEKMLVLRDLNLKQDFKIQSLEKEIIDLNSKHSQQLEDASKSTTKDTVQAITQMPAIQTALGALAGNIIPSTNTGLNGVDGYSTQEKQIIDAIRRMKPDAQAHLCQMLYVLFAKTDQEQMEIFTSLQAFMTQPNEDDDI</sequence>
<evidence type="ECO:0000313" key="1">
    <source>
        <dbReference type="EMBL" id="MDE5419134.1"/>
    </source>
</evidence>
<proteinExistence type="predicted"/>
<name>A0ABT5VUN8_9BACT</name>
<evidence type="ECO:0008006" key="3">
    <source>
        <dbReference type="Google" id="ProtNLM"/>
    </source>
</evidence>
<gene>
    <name evidence="1" type="ORF">L3049_14130</name>
</gene>
<dbReference type="RefSeq" id="WP_275110463.1">
    <property type="nucleotide sequence ID" value="NZ_JAKJSC010000002.1"/>
</dbReference>
<evidence type="ECO:0000313" key="2">
    <source>
        <dbReference type="Proteomes" id="UP001528920"/>
    </source>
</evidence>
<organism evidence="1 2">
    <name type="scientific">Paralabilibaculum antarcticum</name>
    <dbReference type="NCBI Taxonomy" id="2912572"/>
    <lineage>
        <taxon>Bacteria</taxon>
        <taxon>Pseudomonadati</taxon>
        <taxon>Bacteroidota</taxon>
        <taxon>Bacteroidia</taxon>
        <taxon>Marinilabiliales</taxon>
        <taxon>Marinifilaceae</taxon>
        <taxon>Paralabilibaculum</taxon>
    </lineage>
</organism>
<reference evidence="1 2" key="1">
    <citation type="submission" date="2022-01" db="EMBL/GenBank/DDBJ databases">
        <title>Labilibaculum sp. nov, a marine bacterium isolated from Antarctica.</title>
        <authorList>
            <person name="Dai W."/>
        </authorList>
    </citation>
    <scope>NUCLEOTIDE SEQUENCE [LARGE SCALE GENOMIC DNA]</scope>
    <source>
        <strain evidence="1 2">DW002</strain>
    </source>
</reference>
<keyword evidence="2" id="KW-1185">Reference proteome</keyword>
<dbReference type="EMBL" id="JAKJSC010000002">
    <property type="protein sequence ID" value="MDE5419134.1"/>
    <property type="molecule type" value="Genomic_DNA"/>
</dbReference>
<protein>
    <recommendedName>
        <fullName evidence="3">GRIP domain-containing protein</fullName>
    </recommendedName>
</protein>
<comment type="caution">
    <text evidence="1">The sequence shown here is derived from an EMBL/GenBank/DDBJ whole genome shotgun (WGS) entry which is preliminary data.</text>
</comment>